<dbReference type="InterPro" id="IPR029063">
    <property type="entry name" value="SAM-dependent_MTases_sf"/>
</dbReference>
<dbReference type="Proteomes" id="UP000218181">
    <property type="component" value="Unassembled WGS sequence"/>
</dbReference>
<dbReference type="EMBL" id="JXJU01000021">
    <property type="protein sequence ID" value="PCR98802.1"/>
    <property type="molecule type" value="Genomic_DNA"/>
</dbReference>
<dbReference type="PANTHER" id="PTHR35276:SF1">
    <property type="entry name" value="TRNA (MNM(5)S(2)U34)-METHYLTRANSFERASE, CHLOROPLASTIC"/>
    <property type="match status" value="1"/>
</dbReference>
<dbReference type="GO" id="GO:0008168">
    <property type="term" value="F:methyltransferase activity"/>
    <property type="evidence" value="ECO:0007669"/>
    <property type="project" value="UniProtKB-KW"/>
</dbReference>
<gene>
    <name evidence="1" type="ORF">RT41_GL000881</name>
</gene>
<organism evidence="1 2">
    <name type="scientific">Lactococcus fujiensis JCM 16395</name>
    <dbReference type="NCBI Taxonomy" id="1291764"/>
    <lineage>
        <taxon>Bacteria</taxon>
        <taxon>Bacillati</taxon>
        <taxon>Bacillota</taxon>
        <taxon>Bacilli</taxon>
        <taxon>Lactobacillales</taxon>
        <taxon>Streptococcaceae</taxon>
        <taxon>Lactococcus</taxon>
    </lineage>
</organism>
<keyword evidence="2" id="KW-1185">Reference proteome</keyword>
<dbReference type="AlphaFoldDB" id="A0A2A5RI54"/>
<protein>
    <submittedName>
        <fullName evidence="1">SAM-dependent methyltransferase</fullName>
    </submittedName>
</protein>
<dbReference type="RefSeq" id="WP_054640015.1">
    <property type="nucleotide sequence ID" value="NZ_BBAL01000024.1"/>
</dbReference>
<keyword evidence="1" id="KW-0808">Transferase</keyword>
<evidence type="ECO:0000313" key="1">
    <source>
        <dbReference type="EMBL" id="PCR98802.1"/>
    </source>
</evidence>
<dbReference type="STRING" id="1291764.GCA_001311235_03142"/>
<dbReference type="Pfam" id="PF06962">
    <property type="entry name" value="rRNA_methylase"/>
    <property type="match status" value="1"/>
</dbReference>
<dbReference type="Gene3D" id="3.40.50.150">
    <property type="entry name" value="Vaccinia Virus protein VP39"/>
    <property type="match status" value="1"/>
</dbReference>
<dbReference type="InterPro" id="IPR010719">
    <property type="entry name" value="MnmM_MeTrfase"/>
</dbReference>
<proteinExistence type="predicted"/>
<dbReference type="PANTHER" id="PTHR35276">
    <property type="entry name" value="S-ADENOSYL-L-METHIONINE-DEPENDENT METHYLTRANSFERASES SUPERFAMILY PROTEIN"/>
    <property type="match status" value="1"/>
</dbReference>
<keyword evidence="1" id="KW-0489">Methyltransferase</keyword>
<comment type="caution">
    <text evidence="1">The sequence shown here is derived from an EMBL/GenBank/DDBJ whole genome shotgun (WGS) entry which is preliminary data.</text>
</comment>
<evidence type="ECO:0000313" key="2">
    <source>
        <dbReference type="Proteomes" id="UP000218181"/>
    </source>
</evidence>
<accession>A0A2A5RI54</accession>
<sequence length="179" mass="19990">MIKPQEVAHELLSEVIEVDDVVVDATMGNGHDTLFLAKLSNHVYAFDVQEQAIESTRKRLSQAGKRAHLILDGHENVANYVKGNIKAAVFNLGYLPQADKSIITLPDTTLRALSALTDKLIKGGRIAIMLYYGHPGGREEKDRITKWVTALPQQDWHVYAYGALNQVHTPPQLIIIEKR</sequence>
<dbReference type="SUPFAM" id="SSF53335">
    <property type="entry name" value="S-adenosyl-L-methionine-dependent methyltransferases"/>
    <property type="match status" value="1"/>
</dbReference>
<reference evidence="1 2" key="1">
    <citation type="submission" date="2014-12" db="EMBL/GenBank/DDBJ databases">
        <title>Draft genome sequences of 10 type strains of Lactococcus.</title>
        <authorList>
            <person name="Sun Z."/>
            <person name="Zhong Z."/>
            <person name="Liu W."/>
            <person name="Zhang W."/>
            <person name="Zhang H."/>
        </authorList>
    </citation>
    <scope>NUCLEOTIDE SEQUENCE [LARGE SCALE GENOMIC DNA]</scope>
    <source>
        <strain evidence="1 2">JCM 16395</strain>
    </source>
</reference>
<dbReference type="GO" id="GO:0032259">
    <property type="term" value="P:methylation"/>
    <property type="evidence" value="ECO:0007669"/>
    <property type="project" value="UniProtKB-KW"/>
</dbReference>
<name>A0A2A5RI54_9LACT</name>
<dbReference type="OrthoDB" id="9792989at2"/>